<accession>A0ABT9GY51</accession>
<evidence type="ECO:0000313" key="3">
    <source>
        <dbReference type="Proteomes" id="UP001231616"/>
    </source>
</evidence>
<organism evidence="2 3">
    <name type="scientific">Alkalimonas collagenimarina</name>
    <dbReference type="NCBI Taxonomy" id="400390"/>
    <lineage>
        <taxon>Bacteria</taxon>
        <taxon>Pseudomonadati</taxon>
        <taxon>Pseudomonadota</taxon>
        <taxon>Gammaproteobacteria</taxon>
        <taxon>Alkalimonas</taxon>
    </lineage>
</organism>
<comment type="similarity">
    <text evidence="1">Belongs to the UbiK family.</text>
</comment>
<name>A0ABT9GY51_9GAMM</name>
<evidence type="ECO:0000256" key="1">
    <source>
        <dbReference type="HAMAP-Rule" id="MF_02216"/>
    </source>
</evidence>
<dbReference type="RefSeq" id="WP_305893245.1">
    <property type="nucleotide sequence ID" value="NZ_JAUZVZ010000008.1"/>
</dbReference>
<keyword evidence="1" id="KW-0963">Cytoplasm</keyword>
<dbReference type="PANTHER" id="PTHR38040">
    <property type="entry name" value="UBIQUINONE BIOSYNTHESIS ACCESSORY FACTOR UBIK"/>
    <property type="match status" value="1"/>
</dbReference>
<protein>
    <recommendedName>
        <fullName evidence="1">Ubiquinone biosynthesis accessory factor UbiK</fullName>
    </recommendedName>
</protein>
<gene>
    <name evidence="1" type="primary">ubiK</name>
    <name evidence="2" type="ORF">Q3O60_07265</name>
</gene>
<evidence type="ECO:0000313" key="2">
    <source>
        <dbReference type="EMBL" id="MDP4535982.1"/>
    </source>
</evidence>
<dbReference type="HAMAP" id="MF_02216">
    <property type="entry name" value="UbiK"/>
    <property type="match status" value="1"/>
</dbReference>
<sequence length="95" mass="10753">MIDPKKIEDMAKQIGALIPSQLRQAADDIEGKIKLILQQKLAQLDVISRDEFDVQRQVLARTREKVDLLETQVQALLAERTTPSTKDELPSSDQQ</sequence>
<proteinExistence type="inferred from homology"/>
<dbReference type="NCBIfam" id="NF047835">
    <property type="entry name" value="UbiqAccUbiK"/>
    <property type="match status" value="1"/>
</dbReference>
<comment type="pathway">
    <text evidence="1">Cofactor biosynthesis; ubiquinone biosynthesis.</text>
</comment>
<comment type="caution">
    <text evidence="2">The sequence shown here is derived from an EMBL/GenBank/DDBJ whole genome shotgun (WGS) entry which is preliminary data.</text>
</comment>
<keyword evidence="3" id="KW-1185">Reference proteome</keyword>
<dbReference type="Proteomes" id="UP001231616">
    <property type="component" value="Unassembled WGS sequence"/>
</dbReference>
<dbReference type="Pfam" id="PF04380">
    <property type="entry name" value="BMFP"/>
    <property type="match status" value="1"/>
</dbReference>
<comment type="function">
    <text evidence="1">Required for efficient ubiquinone (coenzyme Q) biosynthesis. UbiK is probably an accessory factor of Ubi enzymes and facilitates ubiquinone biosynthesis by acting as an assembly factor, a targeting factor, or both.</text>
</comment>
<dbReference type="EMBL" id="JAUZVZ010000008">
    <property type="protein sequence ID" value="MDP4535982.1"/>
    <property type="molecule type" value="Genomic_DNA"/>
</dbReference>
<dbReference type="InterPro" id="IPR007475">
    <property type="entry name" value="UbiK"/>
</dbReference>
<dbReference type="PANTHER" id="PTHR38040:SF1">
    <property type="entry name" value="UBIQUINONE BIOSYNTHESIS ACCESSORY FACTOR UBIK"/>
    <property type="match status" value="1"/>
</dbReference>
<comment type="subcellular location">
    <subcellularLocation>
        <location evidence="1">Cytoplasm</location>
    </subcellularLocation>
</comment>
<reference evidence="2 3" key="1">
    <citation type="submission" date="2023-08" db="EMBL/GenBank/DDBJ databases">
        <authorList>
            <person name="Joshi A."/>
            <person name="Thite S."/>
        </authorList>
    </citation>
    <scope>NUCLEOTIDE SEQUENCE [LARGE SCALE GENOMIC DNA]</scope>
    <source>
        <strain evidence="2 3">AC40</strain>
    </source>
</reference>
<keyword evidence="1" id="KW-0831">Ubiquinone biosynthesis</keyword>